<dbReference type="EC" id="3.5.1.14" evidence="2"/>
<dbReference type="FunFam" id="3.30.70.360:FF:000009">
    <property type="entry name" value="aminoacylase-1 isoform X1"/>
    <property type="match status" value="1"/>
</dbReference>
<evidence type="ECO:0000256" key="1">
    <source>
        <dbReference type="ARBA" id="ARBA00004496"/>
    </source>
</evidence>
<evidence type="ECO:0000256" key="9">
    <source>
        <dbReference type="PIRSR" id="PIRSR036696-2"/>
    </source>
</evidence>
<feature type="signal peptide" evidence="10">
    <location>
        <begin position="1"/>
        <end position="23"/>
    </location>
</feature>
<dbReference type="FunFam" id="1.10.150.900:FF:000001">
    <property type="entry name" value="Aminoacylase-1, putative"/>
    <property type="match status" value="1"/>
</dbReference>
<dbReference type="PROSITE" id="PS00759">
    <property type="entry name" value="ARGE_DAPE_CPG2_2"/>
    <property type="match status" value="1"/>
</dbReference>
<evidence type="ECO:0000256" key="6">
    <source>
        <dbReference type="ARBA" id="ARBA00022833"/>
    </source>
</evidence>
<dbReference type="NCBIfam" id="TIGR01880">
    <property type="entry name" value="Ac-peptdase-euk"/>
    <property type="match status" value="1"/>
</dbReference>
<evidence type="ECO:0000256" key="4">
    <source>
        <dbReference type="ARBA" id="ARBA00022723"/>
    </source>
</evidence>
<accession>A0AAN7Q0Z5</accession>
<dbReference type="FunFam" id="3.40.630.10:FF:000019">
    <property type="entry name" value="Aminoacylase 1"/>
    <property type="match status" value="1"/>
</dbReference>
<reference evidence="11 12" key="1">
    <citation type="journal article" date="2023" name="Hortic Res">
        <title>Pangenome of water caltrop reveals structural variations and asymmetric subgenome divergence after allopolyploidization.</title>
        <authorList>
            <person name="Zhang X."/>
            <person name="Chen Y."/>
            <person name="Wang L."/>
            <person name="Yuan Y."/>
            <person name="Fang M."/>
            <person name="Shi L."/>
            <person name="Lu R."/>
            <person name="Comes H.P."/>
            <person name="Ma Y."/>
            <person name="Chen Y."/>
            <person name="Huang G."/>
            <person name="Zhou Y."/>
            <person name="Zheng Z."/>
            <person name="Qiu Y."/>
        </authorList>
    </citation>
    <scope>NUCLEOTIDE SEQUENCE [LARGE SCALE GENOMIC DNA]</scope>
    <source>
        <tissue evidence="11">Roots</tissue>
    </source>
</reference>
<keyword evidence="3" id="KW-0963">Cytoplasm</keyword>
<dbReference type="InterPro" id="IPR001261">
    <property type="entry name" value="ArgE/DapE_CS"/>
</dbReference>
<feature type="active site" description="Proton acceptor" evidence="8">
    <location>
        <position position="164"/>
    </location>
</feature>
<gene>
    <name evidence="11" type="ORF">SAY87_008577</name>
</gene>
<comment type="subcellular location">
    <subcellularLocation>
        <location evidence="1">Cytoplasm</location>
    </subcellularLocation>
</comment>
<dbReference type="InterPro" id="IPR002933">
    <property type="entry name" value="Peptidase_M20"/>
</dbReference>
<comment type="caution">
    <text evidence="11">The sequence shown here is derived from an EMBL/GenBank/DDBJ whole genome shotgun (WGS) entry which is preliminary data.</text>
</comment>
<evidence type="ECO:0000256" key="2">
    <source>
        <dbReference type="ARBA" id="ARBA00011913"/>
    </source>
</evidence>
<dbReference type="GO" id="GO:0005737">
    <property type="term" value="C:cytoplasm"/>
    <property type="evidence" value="ECO:0007669"/>
    <property type="project" value="UniProtKB-SubCell"/>
</dbReference>
<dbReference type="PANTHER" id="PTHR45892">
    <property type="entry name" value="AMINOACYLASE-1"/>
    <property type="match status" value="1"/>
</dbReference>
<feature type="binding site" evidence="9">
    <location>
        <position position="97"/>
    </location>
    <ligand>
        <name>Zn(2+)</name>
        <dbReference type="ChEBI" id="CHEBI:29105"/>
        <label>1</label>
    </ligand>
</feature>
<evidence type="ECO:0000256" key="3">
    <source>
        <dbReference type="ARBA" id="ARBA00022490"/>
    </source>
</evidence>
<feature type="binding site" evidence="9">
    <location>
        <position position="192"/>
    </location>
    <ligand>
        <name>Zn(2+)</name>
        <dbReference type="ChEBI" id="CHEBI:29105"/>
        <label>1</label>
    </ligand>
</feature>
<dbReference type="PANTHER" id="PTHR45892:SF1">
    <property type="entry name" value="AMINOACYLASE-1"/>
    <property type="match status" value="1"/>
</dbReference>
<dbReference type="Proteomes" id="UP001345219">
    <property type="component" value="Chromosome 8"/>
</dbReference>
<dbReference type="Gene3D" id="1.10.150.900">
    <property type="match status" value="1"/>
</dbReference>
<feature type="chain" id="PRO_5042887871" description="N-acyl-aliphatic-L-amino acid amidohydrolase" evidence="10">
    <location>
        <begin position="24"/>
        <end position="434"/>
    </location>
</feature>
<dbReference type="Gene3D" id="3.30.70.360">
    <property type="match status" value="1"/>
</dbReference>
<feature type="active site" evidence="8">
    <location>
        <position position="99"/>
    </location>
</feature>
<keyword evidence="6 9" id="KW-0862">Zinc</keyword>
<feature type="binding site" evidence="9">
    <location>
        <position position="165"/>
    </location>
    <ligand>
        <name>Zn(2+)</name>
        <dbReference type="ChEBI" id="CHEBI:29105"/>
        <label>2</label>
    </ligand>
</feature>
<keyword evidence="10" id="KW-0732">Signal</keyword>
<dbReference type="GO" id="GO:0006520">
    <property type="term" value="P:amino acid metabolic process"/>
    <property type="evidence" value="ECO:0007669"/>
    <property type="project" value="InterPro"/>
</dbReference>
<keyword evidence="12" id="KW-1185">Reference proteome</keyword>
<dbReference type="EMBL" id="JAXIOK010000014">
    <property type="protein sequence ID" value="KAK4754820.1"/>
    <property type="molecule type" value="Genomic_DNA"/>
</dbReference>
<dbReference type="Pfam" id="PF01546">
    <property type="entry name" value="Peptidase_M20"/>
    <property type="match status" value="1"/>
</dbReference>
<proteinExistence type="predicted"/>
<evidence type="ECO:0000256" key="7">
    <source>
        <dbReference type="ARBA" id="ARBA00029656"/>
    </source>
</evidence>
<evidence type="ECO:0000256" key="5">
    <source>
        <dbReference type="ARBA" id="ARBA00022801"/>
    </source>
</evidence>
<dbReference type="InterPro" id="IPR052083">
    <property type="entry name" value="Aminoacylase-1_M20A"/>
</dbReference>
<dbReference type="Gene3D" id="3.40.630.10">
    <property type="entry name" value="Zn peptidases"/>
    <property type="match status" value="1"/>
</dbReference>
<dbReference type="PIRSF" id="PIRSF036696">
    <property type="entry name" value="ACY-1"/>
    <property type="match status" value="1"/>
</dbReference>
<comment type="cofactor">
    <cofactor evidence="9">
        <name>Zn(2+)</name>
        <dbReference type="ChEBI" id="CHEBI:29105"/>
    </cofactor>
    <text evidence="9">Binds 2 Zn(2+) ions per subunit.</text>
</comment>
<dbReference type="InterPro" id="IPR010159">
    <property type="entry name" value="N-acyl_aa_amidohydrolase"/>
</dbReference>
<protein>
    <recommendedName>
        <fullName evidence="2">N-acyl-aliphatic-L-amino acid amidohydrolase</fullName>
        <ecNumber evidence="2">3.5.1.14</ecNumber>
    </recommendedName>
    <alternativeName>
        <fullName evidence="7">N-acyl-L-amino-acid amidohydrolase</fullName>
    </alternativeName>
</protein>
<feature type="binding site" evidence="9">
    <location>
        <position position="130"/>
    </location>
    <ligand>
        <name>Zn(2+)</name>
        <dbReference type="ChEBI" id="CHEBI:29105"/>
        <label>2</label>
    </ligand>
</feature>
<dbReference type="GO" id="GO:0004046">
    <property type="term" value="F:aminoacylase activity"/>
    <property type="evidence" value="ECO:0007669"/>
    <property type="project" value="UniProtKB-EC"/>
</dbReference>
<evidence type="ECO:0000313" key="12">
    <source>
        <dbReference type="Proteomes" id="UP001345219"/>
    </source>
</evidence>
<sequence length="434" mass="48136">MVPRTVLLRLLLLISALPWPLAADDTSLVISRFQSYLRINTAQPQPNYGEAAEFILAQARSLSLEAQTVEFVSGKPVIILKWAGTDPNLPSVMLYSHTDVVPVEQSKWIHPPFEAHIDGDGRIFARGTQDMKCIGMQHLEAVRRLRRSGFQPVRSVYIVFSPDEEIGGHDGAKKLAESEVFRKMNVGVLVDEGAPSPSENYRLFYGERSPWWLVIKATGAPGDGAKLYDNTAMENLAKSIETISKFRASQFDMEKSGLKGNGEVISVNMVYLKAGTPSPTGFAMNLQPYEAEAGFDIRVPPIADPEALERRIDEEWAPASRNMTYEFKQKVSVYNKHGKPVLTATDSSNPWWALMEAAVREAGGKLGKPEIFPGATDARYFRVLGLPAIGFSPIANTPILFHDHNEYLTKAEYLKGIQVYESIIKTLASYANDS</sequence>
<dbReference type="GO" id="GO:0046872">
    <property type="term" value="F:metal ion binding"/>
    <property type="evidence" value="ECO:0007669"/>
    <property type="project" value="UniProtKB-KW"/>
</dbReference>
<feature type="binding site" evidence="9">
    <location>
        <position position="130"/>
    </location>
    <ligand>
        <name>Zn(2+)</name>
        <dbReference type="ChEBI" id="CHEBI:29105"/>
        <label>1</label>
    </ligand>
</feature>
<feature type="binding site" evidence="9">
    <location>
        <position position="402"/>
    </location>
    <ligand>
        <name>Zn(2+)</name>
        <dbReference type="ChEBI" id="CHEBI:29105"/>
        <label>2</label>
    </ligand>
</feature>
<name>A0AAN7Q0Z5_9MYRT</name>
<dbReference type="SUPFAM" id="SSF53187">
    <property type="entry name" value="Zn-dependent exopeptidases"/>
    <property type="match status" value="1"/>
</dbReference>
<keyword evidence="4 9" id="KW-0479">Metal-binding</keyword>
<organism evidence="11 12">
    <name type="scientific">Trapa incisa</name>
    <dbReference type="NCBI Taxonomy" id="236973"/>
    <lineage>
        <taxon>Eukaryota</taxon>
        <taxon>Viridiplantae</taxon>
        <taxon>Streptophyta</taxon>
        <taxon>Embryophyta</taxon>
        <taxon>Tracheophyta</taxon>
        <taxon>Spermatophyta</taxon>
        <taxon>Magnoliopsida</taxon>
        <taxon>eudicotyledons</taxon>
        <taxon>Gunneridae</taxon>
        <taxon>Pentapetalae</taxon>
        <taxon>rosids</taxon>
        <taxon>malvids</taxon>
        <taxon>Myrtales</taxon>
        <taxon>Lythraceae</taxon>
        <taxon>Trapa</taxon>
    </lineage>
</organism>
<evidence type="ECO:0000313" key="11">
    <source>
        <dbReference type="EMBL" id="KAK4754820.1"/>
    </source>
</evidence>
<dbReference type="CDD" id="cd05646">
    <property type="entry name" value="M20_AcylaseI_like"/>
    <property type="match status" value="1"/>
</dbReference>
<evidence type="ECO:0000256" key="10">
    <source>
        <dbReference type="SAM" id="SignalP"/>
    </source>
</evidence>
<evidence type="ECO:0000256" key="8">
    <source>
        <dbReference type="PIRSR" id="PIRSR036696-1"/>
    </source>
</evidence>
<keyword evidence="5" id="KW-0378">Hydrolase</keyword>
<dbReference type="AlphaFoldDB" id="A0AAN7Q0Z5"/>
<dbReference type="PROSITE" id="PS00758">
    <property type="entry name" value="ARGE_DAPE_CPG2_1"/>
    <property type="match status" value="1"/>
</dbReference>